<evidence type="ECO:0000256" key="1">
    <source>
        <dbReference type="ARBA" id="ARBA00010396"/>
    </source>
</evidence>
<dbReference type="InterPro" id="IPR029063">
    <property type="entry name" value="SAM-dependent_MTases_sf"/>
</dbReference>
<dbReference type="EC" id="2.1.1.199" evidence="6"/>
<dbReference type="GO" id="GO:0070475">
    <property type="term" value="P:rRNA base methylation"/>
    <property type="evidence" value="ECO:0007669"/>
    <property type="project" value="UniProtKB-UniRule"/>
</dbReference>
<sequence>MKSGRGDEDHLAAGGPARHVPVLREDVMRIAAPCEGGLYLDATFGAGGYTAALLAPANARVLALDRDPAAVRAGEQLVRDSGGRLFLVQERFSRLAEAARRLGLTDFDAVVLDVGLSSMQIDEAHRGFSFRSEGPLDMRMESEGESAADLVNHAEEETLADILYYFGEERASRRIARAMVMDRAKAPFVSTAALAGMIARVAPAKPGEIHAATRTFQALRIAVNDELGELVRALAAAESVLKPGGRLVVVTFHSLEDRIVKQFFAARSGRGEAASRPLPGEAARPQPTFTLQGKQPVLPSAQEIRVNPRARSAKLRHGARTSAASRGLDEKLLALARLPHRDLKGRLHGANS</sequence>
<dbReference type="SUPFAM" id="SSF53335">
    <property type="entry name" value="S-adenosyl-L-methionine-dependent methyltransferases"/>
    <property type="match status" value="1"/>
</dbReference>
<comment type="function">
    <text evidence="6">Specifically methylates the N4 position of cytidine in position 1402 (C1402) of 16S rRNA.</text>
</comment>
<dbReference type="OrthoDB" id="9806637at2"/>
<dbReference type="GO" id="GO:0071424">
    <property type="term" value="F:rRNA (cytosine-N4-)-methyltransferase activity"/>
    <property type="evidence" value="ECO:0007669"/>
    <property type="project" value="UniProtKB-UniRule"/>
</dbReference>
<evidence type="ECO:0000313" key="9">
    <source>
        <dbReference type="Proteomes" id="UP000198755"/>
    </source>
</evidence>
<evidence type="ECO:0000256" key="5">
    <source>
        <dbReference type="ARBA" id="ARBA00022691"/>
    </source>
</evidence>
<dbReference type="RefSeq" id="WP_091685133.1">
    <property type="nucleotide sequence ID" value="NZ_FOSN01000015.1"/>
</dbReference>
<keyword evidence="3 6" id="KW-0489">Methyltransferase</keyword>
<feature type="binding site" evidence="6">
    <location>
        <begin position="47"/>
        <end position="49"/>
    </location>
    <ligand>
        <name>S-adenosyl-L-methionine</name>
        <dbReference type="ChEBI" id="CHEBI:59789"/>
    </ligand>
</feature>
<dbReference type="SUPFAM" id="SSF81799">
    <property type="entry name" value="Putative methyltransferase TM0872, insert domain"/>
    <property type="match status" value="1"/>
</dbReference>
<dbReference type="PIRSF" id="PIRSF004486">
    <property type="entry name" value="MraW"/>
    <property type="match status" value="1"/>
</dbReference>
<evidence type="ECO:0000256" key="2">
    <source>
        <dbReference type="ARBA" id="ARBA00022552"/>
    </source>
</evidence>
<accession>A0A1I4BJI1</accession>
<protein>
    <recommendedName>
        <fullName evidence="6">Ribosomal RNA small subunit methyltransferase H</fullName>
        <ecNumber evidence="6">2.1.1.199</ecNumber>
    </recommendedName>
    <alternativeName>
        <fullName evidence="6">16S rRNA m(4)C1402 methyltransferase</fullName>
    </alternativeName>
    <alternativeName>
        <fullName evidence="6">rRNA (cytosine-N(4)-)-methyltransferase RsmH</fullName>
    </alternativeName>
</protein>
<dbReference type="InterPro" id="IPR002903">
    <property type="entry name" value="RsmH"/>
</dbReference>
<reference evidence="8 9" key="1">
    <citation type="submission" date="2016-10" db="EMBL/GenBank/DDBJ databases">
        <authorList>
            <person name="de Groot N.N."/>
        </authorList>
    </citation>
    <scope>NUCLEOTIDE SEQUENCE [LARGE SCALE GENOMIC DNA]</scope>
    <source>
        <strain evidence="8 9">NE2</strain>
    </source>
</reference>
<dbReference type="AlphaFoldDB" id="A0A1I4BJI1"/>
<keyword evidence="4 6" id="KW-0808">Transferase</keyword>
<dbReference type="Proteomes" id="UP000198755">
    <property type="component" value="Unassembled WGS sequence"/>
</dbReference>
<dbReference type="STRING" id="1612308.SAMN05444581_11545"/>
<name>A0A1I4BJI1_9HYPH</name>
<dbReference type="PANTHER" id="PTHR11265">
    <property type="entry name" value="S-ADENOSYL-METHYLTRANSFERASE MRAW"/>
    <property type="match status" value="1"/>
</dbReference>
<gene>
    <name evidence="6" type="primary">rsmH</name>
    <name evidence="8" type="ORF">SAMN05444581_11545</name>
</gene>
<keyword evidence="2 6" id="KW-0698">rRNA processing</keyword>
<evidence type="ECO:0000313" key="8">
    <source>
        <dbReference type="EMBL" id="SFK68918.1"/>
    </source>
</evidence>
<dbReference type="Gene3D" id="3.40.50.150">
    <property type="entry name" value="Vaccinia Virus protein VP39"/>
    <property type="match status" value="1"/>
</dbReference>
<evidence type="ECO:0000256" key="4">
    <source>
        <dbReference type="ARBA" id="ARBA00022679"/>
    </source>
</evidence>
<feature type="region of interest" description="Disordered" evidence="7">
    <location>
        <begin position="271"/>
        <end position="290"/>
    </location>
</feature>
<keyword evidence="5 6" id="KW-0949">S-adenosyl-L-methionine</keyword>
<dbReference type="CDD" id="cd02440">
    <property type="entry name" value="AdoMet_MTases"/>
    <property type="match status" value="1"/>
</dbReference>
<feature type="binding site" evidence="6">
    <location>
        <position position="113"/>
    </location>
    <ligand>
        <name>S-adenosyl-L-methionine</name>
        <dbReference type="ChEBI" id="CHEBI:59789"/>
    </ligand>
</feature>
<dbReference type="NCBIfam" id="TIGR00006">
    <property type="entry name" value="16S rRNA (cytosine(1402)-N(4))-methyltransferase RsmH"/>
    <property type="match status" value="1"/>
</dbReference>
<keyword evidence="6" id="KW-0963">Cytoplasm</keyword>
<feature type="binding site" evidence="6">
    <location>
        <position position="120"/>
    </location>
    <ligand>
        <name>S-adenosyl-L-methionine</name>
        <dbReference type="ChEBI" id="CHEBI:59789"/>
    </ligand>
</feature>
<dbReference type="EMBL" id="FOSN01000015">
    <property type="protein sequence ID" value="SFK68918.1"/>
    <property type="molecule type" value="Genomic_DNA"/>
</dbReference>
<organism evidence="8 9">
    <name type="scientific">Methylocapsa palsarum</name>
    <dbReference type="NCBI Taxonomy" id="1612308"/>
    <lineage>
        <taxon>Bacteria</taxon>
        <taxon>Pseudomonadati</taxon>
        <taxon>Pseudomonadota</taxon>
        <taxon>Alphaproteobacteria</taxon>
        <taxon>Hyphomicrobiales</taxon>
        <taxon>Beijerinckiaceae</taxon>
        <taxon>Methylocapsa</taxon>
    </lineage>
</organism>
<comment type="catalytic activity">
    <reaction evidence="6">
        <text>cytidine(1402) in 16S rRNA + S-adenosyl-L-methionine = N(4)-methylcytidine(1402) in 16S rRNA + S-adenosyl-L-homocysteine + H(+)</text>
        <dbReference type="Rhea" id="RHEA:42928"/>
        <dbReference type="Rhea" id="RHEA-COMP:10286"/>
        <dbReference type="Rhea" id="RHEA-COMP:10287"/>
        <dbReference type="ChEBI" id="CHEBI:15378"/>
        <dbReference type="ChEBI" id="CHEBI:57856"/>
        <dbReference type="ChEBI" id="CHEBI:59789"/>
        <dbReference type="ChEBI" id="CHEBI:74506"/>
        <dbReference type="ChEBI" id="CHEBI:82748"/>
        <dbReference type="EC" id="2.1.1.199"/>
    </reaction>
</comment>
<dbReference type="Gene3D" id="1.10.150.170">
    <property type="entry name" value="Putative methyltransferase TM0872, insert domain"/>
    <property type="match status" value="1"/>
</dbReference>
<dbReference type="InterPro" id="IPR023397">
    <property type="entry name" value="SAM-dep_MeTrfase_MraW_recog"/>
</dbReference>
<feature type="binding site" evidence="6">
    <location>
        <position position="92"/>
    </location>
    <ligand>
        <name>S-adenosyl-L-methionine</name>
        <dbReference type="ChEBI" id="CHEBI:59789"/>
    </ligand>
</feature>
<dbReference type="HAMAP" id="MF_01007">
    <property type="entry name" value="16SrRNA_methyltr_H"/>
    <property type="match status" value="1"/>
</dbReference>
<dbReference type="PANTHER" id="PTHR11265:SF0">
    <property type="entry name" value="12S RRNA N4-METHYLCYTIDINE METHYLTRANSFERASE"/>
    <property type="match status" value="1"/>
</dbReference>
<dbReference type="Pfam" id="PF01795">
    <property type="entry name" value="Methyltransf_5"/>
    <property type="match status" value="1"/>
</dbReference>
<evidence type="ECO:0000256" key="3">
    <source>
        <dbReference type="ARBA" id="ARBA00022603"/>
    </source>
</evidence>
<comment type="similarity">
    <text evidence="1 6">Belongs to the methyltransferase superfamily. RsmH family.</text>
</comment>
<evidence type="ECO:0000256" key="6">
    <source>
        <dbReference type="HAMAP-Rule" id="MF_01007"/>
    </source>
</evidence>
<evidence type="ECO:0000256" key="7">
    <source>
        <dbReference type="SAM" id="MobiDB-lite"/>
    </source>
</evidence>
<proteinExistence type="inferred from homology"/>
<keyword evidence="9" id="KW-1185">Reference proteome</keyword>
<feature type="binding site" evidence="6">
    <location>
        <position position="65"/>
    </location>
    <ligand>
        <name>S-adenosyl-L-methionine</name>
        <dbReference type="ChEBI" id="CHEBI:59789"/>
    </ligand>
</feature>
<dbReference type="GO" id="GO:0005737">
    <property type="term" value="C:cytoplasm"/>
    <property type="evidence" value="ECO:0007669"/>
    <property type="project" value="UniProtKB-SubCell"/>
</dbReference>
<comment type="subcellular location">
    <subcellularLocation>
        <location evidence="6">Cytoplasm</location>
    </subcellularLocation>
</comment>